<evidence type="ECO:0008006" key="3">
    <source>
        <dbReference type="Google" id="ProtNLM"/>
    </source>
</evidence>
<comment type="caution">
    <text evidence="1">The sequence shown here is derived from an EMBL/GenBank/DDBJ whole genome shotgun (WGS) entry which is preliminary data.</text>
</comment>
<sequence>MKKIEVGRDMQLKATKTIAKDQFKTFFRDKVDLPDFKEQKKHGYFLQDGAEILAFFSLFPVDKNKYWLRAFVMKTNAPITLPVSIIQSAQKLTAHFGADELYILSTSPALDDLLKQLDFEKTYPPVIHEKQGNWWINKVLVVDK</sequence>
<protein>
    <recommendedName>
        <fullName evidence="3">N-acetyltransferase domain-containing protein</fullName>
    </recommendedName>
</protein>
<keyword evidence="2" id="KW-1185">Reference proteome</keyword>
<evidence type="ECO:0000313" key="1">
    <source>
        <dbReference type="EMBL" id="MBB6514267.1"/>
    </source>
</evidence>
<reference evidence="1 2" key="1">
    <citation type="submission" date="2020-08" db="EMBL/GenBank/DDBJ databases">
        <title>Genomic Encyclopedia of Type Strains, Phase IV (KMG-IV): sequencing the most valuable type-strain genomes for metagenomic binning, comparative biology and taxonomic classification.</title>
        <authorList>
            <person name="Goeker M."/>
        </authorList>
    </citation>
    <scope>NUCLEOTIDE SEQUENCE [LARGE SCALE GENOMIC DNA]</scope>
    <source>
        <strain evidence="1 2">DSM 11805</strain>
    </source>
</reference>
<gene>
    <name evidence="1" type="ORF">GGQ92_003090</name>
</gene>
<evidence type="ECO:0000313" key="2">
    <source>
        <dbReference type="Proteomes" id="UP000572212"/>
    </source>
</evidence>
<dbReference type="AlphaFoldDB" id="A0A841RR11"/>
<accession>A0A841RR11</accession>
<organism evidence="1 2">
    <name type="scientific">Gracilibacillus halotolerans</name>
    <dbReference type="NCBI Taxonomy" id="74386"/>
    <lineage>
        <taxon>Bacteria</taxon>
        <taxon>Bacillati</taxon>
        <taxon>Bacillota</taxon>
        <taxon>Bacilli</taxon>
        <taxon>Bacillales</taxon>
        <taxon>Bacillaceae</taxon>
        <taxon>Gracilibacillus</taxon>
    </lineage>
</organism>
<dbReference type="Proteomes" id="UP000572212">
    <property type="component" value="Unassembled WGS sequence"/>
</dbReference>
<name>A0A841RR11_9BACI</name>
<dbReference type="EMBL" id="JACHON010000028">
    <property type="protein sequence ID" value="MBB6514267.1"/>
    <property type="molecule type" value="Genomic_DNA"/>
</dbReference>
<dbReference type="RefSeq" id="WP_184251009.1">
    <property type="nucleotide sequence ID" value="NZ_BAAACU010000010.1"/>
</dbReference>
<proteinExistence type="predicted"/>